<evidence type="ECO:0000256" key="3">
    <source>
        <dbReference type="ARBA" id="ARBA00022989"/>
    </source>
</evidence>
<feature type="transmembrane region" description="Helical" evidence="5">
    <location>
        <begin position="72"/>
        <end position="91"/>
    </location>
</feature>
<dbReference type="SUPFAM" id="SSF103473">
    <property type="entry name" value="MFS general substrate transporter"/>
    <property type="match status" value="1"/>
</dbReference>
<dbReference type="InterPro" id="IPR036259">
    <property type="entry name" value="MFS_trans_sf"/>
</dbReference>
<evidence type="ECO:0000256" key="2">
    <source>
        <dbReference type="ARBA" id="ARBA00022692"/>
    </source>
</evidence>
<dbReference type="PANTHER" id="PTHR21576:SF11">
    <property type="entry name" value="MAJOR FACILITATOR SUPERFAMILY PROTEIN"/>
    <property type="match status" value="1"/>
</dbReference>
<name>A0ABR2LTR4_9ASPA</name>
<evidence type="ECO:0000313" key="10">
    <source>
        <dbReference type="Proteomes" id="UP001412067"/>
    </source>
</evidence>
<feature type="signal peptide" evidence="6">
    <location>
        <begin position="1"/>
        <end position="19"/>
    </location>
</feature>
<evidence type="ECO:0000259" key="7">
    <source>
        <dbReference type="Pfam" id="PF06813"/>
    </source>
</evidence>
<feature type="transmembrane region" description="Helical" evidence="5">
    <location>
        <begin position="406"/>
        <end position="425"/>
    </location>
</feature>
<dbReference type="EMBL" id="JBBWWR010000015">
    <property type="protein sequence ID" value="KAK8949869.1"/>
    <property type="molecule type" value="Genomic_DNA"/>
</dbReference>
<dbReference type="Gene3D" id="1.20.1250.20">
    <property type="entry name" value="MFS general substrate transporter like domains"/>
    <property type="match status" value="1"/>
</dbReference>
<feature type="transmembrane region" description="Helical" evidence="5">
    <location>
        <begin position="172"/>
        <end position="192"/>
    </location>
</feature>
<reference evidence="9 10" key="1">
    <citation type="journal article" date="2022" name="Nat. Plants">
        <title>Genomes of leafy and leafless Platanthera orchids illuminate the evolution of mycoheterotrophy.</title>
        <authorList>
            <person name="Li M.H."/>
            <person name="Liu K.W."/>
            <person name="Li Z."/>
            <person name="Lu H.C."/>
            <person name="Ye Q.L."/>
            <person name="Zhang D."/>
            <person name="Wang J.Y."/>
            <person name="Li Y.F."/>
            <person name="Zhong Z.M."/>
            <person name="Liu X."/>
            <person name="Yu X."/>
            <person name="Liu D.K."/>
            <person name="Tu X.D."/>
            <person name="Liu B."/>
            <person name="Hao Y."/>
            <person name="Liao X.Y."/>
            <person name="Jiang Y.T."/>
            <person name="Sun W.H."/>
            <person name="Chen J."/>
            <person name="Chen Y.Q."/>
            <person name="Ai Y."/>
            <person name="Zhai J.W."/>
            <person name="Wu S.S."/>
            <person name="Zhou Z."/>
            <person name="Hsiao Y.Y."/>
            <person name="Wu W.L."/>
            <person name="Chen Y.Y."/>
            <person name="Lin Y.F."/>
            <person name="Hsu J.L."/>
            <person name="Li C.Y."/>
            <person name="Wang Z.W."/>
            <person name="Zhao X."/>
            <person name="Zhong W.Y."/>
            <person name="Ma X.K."/>
            <person name="Ma L."/>
            <person name="Huang J."/>
            <person name="Chen G.Z."/>
            <person name="Huang M.Z."/>
            <person name="Huang L."/>
            <person name="Peng D.H."/>
            <person name="Luo Y.B."/>
            <person name="Zou S.Q."/>
            <person name="Chen S.P."/>
            <person name="Lan S."/>
            <person name="Tsai W.C."/>
            <person name="Van de Peer Y."/>
            <person name="Liu Z.J."/>
        </authorList>
    </citation>
    <scope>NUCLEOTIDE SEQUENCE [LARGE SCALE GENOMIC DNA]</scope>
    <source>
        <strain evidence="9">Lor288</strain>
    </source>
</reference>
<dbReference type="Pfam" id="PF23262">
    <property type="entry name" value="NFD4_C"/>
    <property type="match status" value="1"/>
</dbReference>
<sequence length="479" mass="51289">MSVLPWLTLATVIWLQAIADTNTDFSAYSSELKTRLSISQVKLNYLAVASDAGKFFGWCAGAATFRLPLWSVLAVGATLGAAGYGVQFLYFCRKISTLSYAQFFFLNMLNGNSICWLNTTGYTAVRRQFFLADHGAVFALTTSYTGLTANIYLSMAETVIGKSSVVRGDKSVYLLLNAVAPVAVALFTIPTLAAMRPKPADMKAGLVTMFSVAGVTGAYTVIQTTLPAMRSSSGTIPATVLMVMVTAVVVVPVVKAGKWVMRGNVNNVWVLVKKVTFWVYFLVYLCGATLGVVYGNHLGQISKSRHVSDSILLSVSSSFGFFGRLATAPLSVFSRSKYKISNTGTVAVLMVAMSVSFFLLLCPGDGFLFVSTAVIGLCSGAISSIAVSVTSELFGQENFPVNHNIVLMNIPIGSFLFGTVAAVIYDNAGGKEGEGRHGLCIGMACYSLVFIIWGCICSLGAILSFVLFFRTGRSFVSRR</sequence>
<evidence type="ECO:0000256" key="1">
    <source>
        <dbReference type="ARBA" id="ARBA00004141"/>
    </source>
</evidence>
<comment type="caution">
    <text evidence="9">The sequence shown here is derived from an EMBL/GenBank/DDBJ whole genome shotgun (WGS) entry which is preliminary data.</text>
</comment>
<dbReference type="InterPro" id="IPR056555">
    <property type="entry name" value="NFD4_C"/>
</dbReference>
<evidence type="ECO:0000256" key="4">
    <source>
        <dbReference type="ARBA" id="ARBA00023136"/>
    </source>
</evidence>
<feature type="transmembrane region" description="Helical" evidence="5">
    <location>
        <begin position="275"/>
        <end position="295"/>
    </location>
</feature>
<feature type="transmembrane region" description="Helical" evidence="5">
    <location>
        <begin position="234"/>
        <end position="254"/>
    </location>
</feature>
<dbReference type="PANTHER" id="PTHR21576">
    <property type="entry name" value="UNCHARACTERIZED NODULIN-LIKE PROTEIN"/>
    <property type="match status" value="1"/>
</dbReference>
<keyword evidence="4 5" id="KW-0472">Membrane</keyword>
<feature type="domain" description="NFD4 C-terminal" evidence="8">
    <location>
        <begin position="268"/>
        <end position="475"/>
    </location>
</feature>
<evidence type="ECO:0000256" key="6">
    <source>
        <dbReference type="SAM" id="SignalP"/>
    </source>
</evidence>
<evidence type="ECO:0000256" key="5">
    <source>
        <dbReference type="SAM" id="Phobius"/>
    </source>
</evidence>
<keyword evidence="6" id="KW-0732">Signal</keyword>
<keyword evidence="2 5" id="KW-0812">Transmembrane</keyword>
<proteinExistence type="predicted"/>
<evidence type="ECO:0000313" key="9">
    <source>
        <dbReference type="EMBL" id="KAK8949869.1"/>
    </source>
</evidence>
<dbReference type="Pfam" id="PF06813">
    <property type="entry name" value="Nodulin-like"/>
    <property type="match status" value="1"/>
</dbReference>
<feature type="transmembrane region" description="Helical" evidence="5">
    <location>
        <begin position="129"/>
        <end position="152"/>
    </location>
</feature>
<dbReference type="Proteomes" id="UP001412067">
    <property type="component" value="Unassembled WGS sequence"/>
</dbReference>
<feature type="transmembrane region" description="Helical" evidence="5">
    <location>
        <begin position="340"/>
        <end position="361"/>
    </location>
</feature>
<accession>A0ABR2LTR4</accession>
<keyword evidence="10" id="KW-1185">Reference proteome</keyword>
<feature type="chain" id="PRO_5046381322" description="Nodulin-like domain-containing protein" evidence="6">
    <location>
        <begin position="20"/>
        <end position="479"/>
    </location>
</feature>
<feature type="transmembrane region" description="Helical" evidence="5">
    <location>
        <begin position="97"/>
        <end position="117"/>
    </location>
</feature>
<feature type="domain" description="Nodulin-like" evidence="7">
    <location>
        <begin position="5"/>
        <end position="254"/>
    </location>
</feature>
<dbReference type="InterPro" id="IPR010658">
    <property type="entry name" value="Nodulin-like"/>
</dbReference>
<feature type="transmembrane region" description="Helical" evidence="5">
    <location>
        <begin position="367"/>
        <end position="394"/>
    </location>
</feature>
<comment type="subcellular location">
    <subcellularLocation>
        <location evidence="1">Membrane</location>
        <topology evidence="1">Multi-pass membrane protein</topology>
    </subcellularLocation>
</comment>
<gene>
    <name evidence="9" type="ORF">KSP40_PGU013826</name>
</gene>
<keyword evidence="3 5" id="KW-1133">Transmembrane helix</keyword>
<feature type="transmembrane region" description="Helical" evidence="5">
    <location>
        <begin position="311"/>
        <end position="333"/>
    </location>
</feature>
<feature type="transmembrane region" description="Helical" evidence="5">
    <location>
        <begin position="445"/>
        <end position="469"/>
    </location>
</feature>
<feature type="transmembrane region" description="Helical" evidence="5">
    <location>
        <begin position="204"/>
        <end position="222"/>
    </location>
</feature>
<protein>
    <recommendedName>
        <fullName evidence="11">Nodulin-like domain-containing protein</fullName>
    </recommendedName>
</protein>
<organism evidence="9 10">
    <name type="scientific">Platanthera guangdongensis</name>
    <dbReference type="NCBI Taxonomy" id="2320717"/>
    <lineage>
        <taxon>Eukaryota</taxon>
        <taxon>Viridiplantae</taxon>
        <taxon>Streptophyta</taxon>
        <taxon>Embryophyta</taxon>
        <taxon>Tracheophyta</taxon>
        <taxon>Spermatophyta</taxon>
        <taxon>Magnoliopsida</taxon>
        <taxon>Liliopsida</taxon>
        <taxon>Asparagales</taxon>
        <taxon>Orchidaceae</taxon>
        <taxon>Orchidoideae</taxon>
        <taxon>Orchideae</taxon>
        <taxon>Orchidinae</taxon>
        <taxon>Platanthera</taxon>
    </lineage>
</organism>
<evidence type="ECO:0000259" key="8">
    <source>
        <dbReference type="Pfam" id="PF23262"/>
    </source>
</evidence>
<evidence type="ECO:0008006" key="11">
    <source>
        <dbReference type="Google" id="ProtNLM"/>
    </source>
</evidence>